<dbReference type="CDD" id="cd18622">
    <property type="entry name" value="GH32_Inu-like"/>
    <property type="match status" value="1"/>
</dbReference>
<dbReference type="GO" id="GO:0004575">
    <property type="term" value="F:sucrose alpha-glucosidase activity"/>
    <property type="evidence" value="ECO:0007669"/>
    <property type="project" value="TreeGrafter"/>
</dbReference>
<name>A0A1T4JZV2_9FIRM</name>
<dbReference type="GO" id="GO:0005987">
    <property type="term" value="P:sucrose catabolic process"/>
    <property type="evidence" value="ECO:0007669"/>
    <property type="project" value="TreeGrafter"/>
</dbReference>
<proteinExistence type="inferred from homology"/>
<dbReference type="InterPro" id="IPR023296">
    <property type="entry name" value="Glyco_hydro_beta-prop_sf"/>
</dbReference>
<dbReference type="Gene3D" id="2.115.10.20">
    <property type="entry name" value="Glycosyl hydrolase domain, family 43"/>
    <property type="match status" value="1"/>
</dbReference>
<dbReference type="Proteomes" id="UP000189857">
    <property type="component" value="Unassembled WGS sequence"/>
</dbReference>
<accession>A0A1T4JZV2</accession>
<dbReference type="SUPFAM" id="SSF75005">
    <property type="entry name" value="Arabinanase/levansucrase/invertase"/>
    <property type="match status" value="1"/>
</dbReference>
<dbReference type="OrthoDB" id="9759709at2"/>
<protein>
    <submittedName>
        <fullName evidence="5">Fructan beta-fructosidase</fullName>
    </submittedName>
</protein>
<evidence type="ECO:0000256" key="3">
    <source>
        <dbReference type="ARBA" id="ARBA00023295"/>
    </source>
</evidence>
<evidence type="ECO:0000313" key="6">
    <source>
        <dbReference type="Proteomes" id="UP000189857"/>
    </source>
</evidence>
<sequence length="558" mass="64394">MRFDISKKYILFAVDKNCEERKLHFYIDDNKFMEFDIRLAEGEAKYYFPMDVSNFFGRVIDIRVGCGNSESINCGDGEETAEKVDIESDADEKVLKASVGLSDEKPRLNYKYRPRLHFTAEMGWINDPNGLIYKDGLFHMYYQWNPYGIDWGNMHWGHAVSKNLIDWECLDTALTPDDYGTVYSGCAFSDDKNAAGFGAGSIIYFYTASGGRNEWSASKGRKHVQRIAVSNDNGYTLRKKCTVVEHIADENRDPKVFWHEESKAYIMILYLEGNDFVILRSDDLIHWKESCKFTADKMWECPDLFKLKVEGSDETKWVFWSADGYYMIGEFDGYTFKKESNMLFAYGSKLGYAAQTFAGIDDRCISVAWLRTENDKGGFRGMMAIPMEMSLKRTEKGYRINIKPVRELWDRFKTVREFKIIERFEEKLNDKPVAIVVDWNDKPQELAENTEDVEGTRVGMDENYCNMRNTTDSKRDSIDECCSKIKNSGTVTTKKIRIGDIGLDINESDHKMVIIIDNGIITYISNDGERYTEIEAPEDILSKNLSIEGMEGIIRIYE</sequence>
<feature type="domain" description="Glycosyl hydrolase family 32 N-terminal" evidence="4">
    <location>
        <begin position="117"/>
        <end position="395"/>
    </location>
</feature>
<evidence type="ECO:0000256" key="2">
    <source>
        <dbReference type="ARBA" id="ARBA00022801"/>
    </source>
</evidence>
<organism evidence="5 6">
    <name type="scientific">Eubacterium ruminantium</name>
    <dbReference type="NCBI Taxonomy" id="42322"/>
    <lineage>
        <taxon>Bacteria</taxon>
        <taxon>Bacillati</taxon>
        <taxon>Bacillota</taxon>
        <taxon>Clostridia</taxon>
        <taxon>Eubacteriales</taxon>
        <taxon>Eubacteriaceae</taxon>
        <taxon>Eubacterium</taxon>
    </lineage>
</organism>
<evidence type="ECO:0000313" key="5">
    <source>
        <dbReference type="EMBL" id="SJZ35597.1"/>
    </source>
</evidence>
<keyword evidence="3" id="KW-0326">Glycosidase</keyword>
<keyword evidence="2" id="KW-0378">Hydrolase</keyword>
<dbReference type="SMART" id="SM00640">
    <property type="entry name" value="Glyco_32"/>
    <property type="match status" value="1"/>
</dbReference>
<dbReference type="AlphaFoldDB" id="A0A1T4JZV2"/>
<dbReference type="InterPro" id="IPR013148">
    <property type="entry name" value="Glyco_hydro_32_N"/>
</dbReference>
<dbReference type="InterPro" id="IPR001362">
    <property type="entry name" value="Glyco_hydro_32"/>
</dbReference>
<comment type="similarity">
    <text evidence="1">Belongs to the glycosyl hydrolase 32 family.</text>
</comment>
<dbReference type="GO" id="GO:0005737">
    <property type="term" value="C:cytoplasm"/>
    <property type="evidence" value="ECO:0007669"/>
    <property type="project" value="TreeGrafter"/>
</dbReference>
<dbReference type="EMBL" id="FUXA01000003">
    <property type="protein sequence ID" value="SJZ35597.1"/>
    <property type="molecule type" value="Genomic_DNA"/>
</dbReference>
<evidence type="ECO:0000256" key="1">
    <source>
        <dbReference type="ARBA" id="ARBA00009902"/>
    </source>
</evidence>
<dbReference type="PANTHER" id="PTHR42800:SF1">
    <property type="entry name" value="EXOINULINASE INUD (AFU_ORTHOLOGUE AFUA_5G00480)"/>
    <property type="match status" value="1"/>
</dbReference>
<dbReference type="Pfam" id="PF00251">
    <property type="entry name" value="Glyco_hydro_32N"/>
    <property type="match status" value="1"/>
</dbReference>
<gene>
    <name evidence="5" type="ORF">SAMN02745110_00053</name>
</gene>
<dbReference type="RefSeq" id="WP_078785749.1">
    <property type="nucleotide sequence ID" value="NZ_FMTO01000002.1"/>
</dbReference>
<reference evidence="5 6" key="1">
    <citation type="submission" date="2017-02" db="EMBL/GenBank/DDBJ databases">
        <authorList>
            <person name="Peterson S.W."/>
        </authorList>
    </citation>
    <scope>NUCLEOTIDE SEQUENCE [LARGE SCALE GENOMIC DNA]</scope>
    <source>
        <strain evidence="5 6">ATCC 17233</strain>
    </source>
</reference>
<keyword evidence="6" id="KW-1185">Reference proteome</keyword>
<dbReference type="PANTHER" id="PTHR42800">
    <property type="entry name" value="EXOINULINASE INUD (AFU_ORTHOLOGUE AFUA_5G00480)"/>
    <property type="match status" value="1"/>
</dbReference>
<evidence type="ECO:0000259" key="4">
    <source>
        <dbReference type="Pfam" id="PF00251"/>
    </source>
</evidence>